<reference evidence="1" key="1">
    <citation type="submission" date="2016-04" db="EMBL/GenBank/DDBJ databases">
        <authorList>
            <person name="Evans L.H."/>
            <person name="Alamgir A."/>
            <person name="Owens N."/>
            <person name="Weber N.D."/>
            <person name="Virtaneva K."/>
            <person name="Barbian K."/>
            <person name="Babar A."/>
            <person name="Rosenke K."/>
        </authorList>
    </citation>
    <scope>NUCLEOTIDE SEQUENCE</scope>
    <source>
        <strain evidence="1">86-1</strain>
    </source>
</reference>
<dbReference type="EMBL" id="FLUM01000001">
    <property type="protein sequence ID" value="SBV98338.1"/>
    <property type="molecule type" value="Genomic_DNA"/>
</dbReference>
<gene>
    <name evidence="1" type="ORF">KL86DYS1_12146</name>
</gene>
<organism evidence="1">
    <name type="scientific">uncultured Dysgonomonas sp</name>
    <dbReference type="NCBI Taxonomy" id="206096"/>
    <lineage>
        <taxon>Bacteria</taxon>
        <taxon>Pseudomonadati</taxon>
        <taxon>Bacteroidota</taxon>
        <taxon>Bacteroidia</taxon>
        <taxon>Bacteroidales</taxon>
        <taxon>Dysgonomonadaceae</taxon>
        <taxon>Dysgonomonas</taxon>
        <taxon>environmental samples</taxon>
    </lineage>
</organism>
<protein>
    <submittedName>
        <fullName evidence="1">Uncharacterized protein</fullName>
    </submittedName>
</protein>
<proteinExistence type="predicted"/>
<accession>A0A212JFY0</accession>
<sequence length="99" mass="11174">MSELLKQIQNSSFEKSNVDNHFKMQLSTINGTLNLSVALDANINDAIFITITHKDIKEAIYVASLSFIEGSNLDTIIEDSINIFFKEIAKQYIGRYSVQ</sequence>
<evidence type="ECO:0000313" key="1">
    <source>
        <dbReference type="EMBL" id="SBV98338.1"/>
    </source>
</evidence>
<name>A0A212JFY0_9BACT</name>
<dbReference type="AlphaFoldDB" id="A0A212JFY0"/>
<dbReference type="RefSeq" id="WP_296940741.1">
    <property type="nucleotide sequence ID" value="NZ_LT599032.1"/>
</dbReference>